<dbReference type="Pfam" id="PF01370">
    <property type="entry name" value="Epimerase"/>
    <property type="match status" value="1"/>
</dbReference>
<comment type="cofactor">
    <cofactor evidence="1">
        <name>NAD(+)</name>
        <dbReference type="ChEBI" id="CHEBI:57540"/>
    </cofactor>
</comment>
<dbReference type="InterPro" id="IPR003587">
    <property type="entry name" value="Hint_dom_N"/>
</dbReference>
<keyword evidence="4" id="KW-0651">Protein splicing</keyword>
<dbReference type="InterPro" id="IPR003586">
    <property type="entry name" value="Hint_dom_C"/>
</dbReference>
<feature type="domain" description="DOD-type homing endonuclease" evidence="7">
    <location>
        <begin position="415"/>
        <end position="554"/>
    </location>
</feature>
<evidence type="ECO:0000256" key="2">
    <source>
        <dbReference type="ARBA" id="ARBA00022793"/>
    </source>
</evidence>
<evidence type="ECO:0000313" key="9">
    <source>
        <dbReference type="Proteomes" id="UP000619260"/>
    </source>
</evidence>
<evidence type="ECO:0000256" key="1">
    <source>
        <dbReference type="ARBA" id="ARBA00001911"/>
    </source>
</evidence>
<dbReference type="GO" id="GO:0070403">
    <property type="term" value="F:NAD+ binding"/>
    <property type="evidence" value="ECO:0007669"/>
    <property type="project" value="InterPro"/>
</dbReference>
<evidence type="ECO:0000313" key="8">
    <source>
        <dbReference type="EMBL" id="GIJ51481.1"/>
    </source>
</evidence>
<dbReference type="PROSITE" id="PS50817">
    <property type="entry name" value="INTEIN_N_TER"/>
    <property type="match status" value="1"/>
</dbReference>
<dbReference type="GO" id="GO:0042732">
    <property type="term" value="P:D-xylose metabolic process"/>
    <property type="evidence" value="ECO:0007669"/>
    <property type="project" value="InterPro"/>
</dbReference>
<dbReference type="InterPro" id="IPR036291">
    <property type="entry name" value="NAD(P)-bd_dom_sf"/>
</dbReference>
<dbReference type="PRINTS" id="PR00379">
    <property type="entry name" value="INTEIN"/>
</dbReference>
<dbReference type="Pfam" id="PF14890">
    <property type="entry name" value="Intein_splicing"/>
    <property type="match status" value="1"/>
</dbReference>
<sequence>MAIAERYGAGHRILVTGGAGFVGSHLVDALIARGATVVAVDNFVTGSKENVAHLAGEPRFTLVEADVSEPLPAHPALAERFDAIMHFASPASPTDFVPLAIDILRVGSLGTLNLLERAAADGARFLMASTSEAYGDPLVHPQPETYFGNVNPIGVRSVYDEAKRFSEAAVMGYRRTRGVDTAIVRIFNSILADEKVLYDDGLELRHETVQELADRIGTSVELFGYTVPAFNTHGAMAPSEASFLVGHPTEAQCFRVTTGYGRKLAVTGDHSVFRRGADGEPEAKPVRELAVGDRIAIAGRLDVIERERKLVSLVDLYSAPGHDRWAVAVTWPGLGGELHERRDEAVGLITARSGRTRQSSWGTLHRWREDECVPLAVVQELGINVPAEARMRRYSSGAGAALPVNVEISDQLLWLFGLFVAEGCLFDDRPKSSFINISCDDATLDIAEHIIRRDLGLHVVRAPGSADRGPALFVHSHVLVDLWRDLGLGGPEKAIPGWILGLPLSRLKWFIEGYRVGDGVHSGKKLDEKARHEFSTTSERLKDDLVVALARFGLVPSVGRYTSTFQQRTGDRRYPFWRLTLCHVSPWSPLEWDDGVEQELQAQRFGDLVWAPITAIEPVDATPLVYDFVVPGKENFWAGTGVMAHNTYGERMRPDDGRAIPTFVDQALHGKPITVHGTGKQTRSITYVGDLVRGILLLLDSGHPGPVNCGTEHEMTMRELAERIVRLTGSSSEIIYTERGADDPEKRRPDLTLARELLGYEPQVGPDEGLGRAIDYFRGRLPG</sequence>
<dbReference type="SMART" id="SM00306">
    <property type="entry name" value="HintN"/>
    <property type="match status" value="1"/>
</dbReference>
<dbReference type="NCBIfam" id="TIGR01445">
    <property type="entry name" value="intein_Nterm"/>
    <property type="match status" value="1"/>
</dbReference>
<evidence type="ECO:0000256" key="5">
    <source>
        <dbReference type="ARBA" id="ARBA00023027"/>
    </source>
</evidence>
<dbReference type="SUPFAM" id="SSF55608">
    <property type="entry name" value="Homing endonucleases"/>
    <property type="match status" value="1"/>
</dbReference>
<accession>A0A8J3YTY7</accession>
<evidence type="ECO:0000259" key="7">
    <source>
        <dbReference type="PROSITE" id="PS50819"/>
    </source>
</evidence>
<dbReference type="EMBL" id="BOPF01000049">
    <property type="protein sequence ID" value="GIJ51481.1"/>
    <property type="molecule type" value="Genomic_DNA"/>
</dbReference>
<keyword evidence="5" id="KW-0520">NAD</keyword>
<evidence type="ECO:0000256" key="3">
    <source>
        <dbReference type="ARBA" id="ARBA00022813"/>
    </source>
</evidence>
<dbReference type="GO" id="GO:0048040">
    <property type="term" value="F:UDP-glucuronate decarboxylase activity"/>
    <property type="evidence" value="ECO:0007669"/>
    <property type="project" value="TreeGrafter"/>
</dbReference>
<dbReference type="GO" id="GO:0033320">
    <property type="term" value="P:UDP-D-xylose biosynthetic process"/>
    <property type="evidence" value="ECO:0007669"/>
    <property type="project" value="UniProtKB-UniPathway"/>
</dbReference>
<comment type="caution">
    <text evidence="8">The sequence shown here is derived from an EMBL/GenBank/DDBJ whole genome shotgun (WGS) entry which is preliminary data.</text>
</comment>
<organism evidence="8 9">
    <name type="scientific">Virgisporangium aliadipatigenens</name>
    <dbReference type="NCBI Taxonomy" id="741659"/>
    <lineage>
        <taxon>Bacteria</taxon>
        <taxon>Bacillati</taxon>
        <taxon>Actinomycetota</taxon>
        <taxon>Actinomycetes</taxon>
        <taxon>Micromonosporales</taxon>
        <taxon>Micromonosporaceae</taxon>
        <taxon>Virgisporangium</taxon>
    </lineage>
</organism>
<protein>
    <recommendedName>
        <fullName evidence="7">DOD-type homing endonuclease domain-containing protein</fullName>
    </recommendedName>
</protein>
<dbReference type="GO" id="GO:0005737">
    <property type="term" value="C:cytoplasm"/>
    <property type="evidence" value="ECO:0007669"/>
    <property type="project" value="TreeGrafter"/>
</dbReference>
<dbReference type="SUPFAM" id="SSF51735">
    <property type="entry name" value="NAD(P)-binding Rossmann-fold domains"/>
    <property type="match status" value="2"/>
</dbReference>
<evidence type="ECO:0000256" key="4">
    <source>
        <dbReference type="ARBA" id="ARBA00023000"/>
    </source>
</evidence>
<name>A0A8J3YTY7_9ACTN</name>
<dbReference type="InterPro" id="IPR006142">
    <property type="entry name" value="INTEIN"/>
</dbReference>
<reference evidence="8" key="1">
    <citation type="submission" date="2021-01" db="EMBL/GenBank/DDBJ databases">
        <title>Whole genome shotgun sequence of Virgisporangium aliadipatigenens NBRC 105644.</title>
        <authorList>
            <person name="Komaki H."/>
            <person name="Tamura T."/>
        </authorList>
    </citation>
    <scope>NUCLEOTIDE SEQUENCE</scope>
    <source>
        <strain evidence="8">NBRC 105644</strain>
    </source>
</reference>
<dbReference type="PANTHER" id="PTHR43078:SF6">
    <property type="entry name" value="UDP-GLUCURONIC ACID DECARBOXYLASE 1"/>
    <property type="match status" value="1"/>
</dbReference>
<dbReference type="InterPro" id="IPR001509">
    <property type="entry name" value="Epimerase_deHydtase"/>
</dbReference>
<keyword evidence="2" id="KW-0210">Decarboxylase</keyword>
<dbReference type="PROSITE" id="PS50818">
    <property type="entry name" value="INTEIN_C_TER"/>
    <property type="match status" value="1"/>
</dbReference>
<proteinExistence type="predicted"/>
<keyword evidence="6" id="KW-0456">Lyase</keyword>
<dbReference type="InterPro" id="IPR036844">
    <property type="entry name" value="Hint_dom_sf"/>
</dbReference>
<dbReference type="AlphaFoldDB" id="A0A8J3YTY7"/>
<gene>
    <name evidence="8" type="ORF">Val02_83670</name>
</gene>
<dbReference type="Gene3D" id="2.170.16.10">
    <property type="entry name" value="Hedgehog/Intein (Hint) domain"/>
    <property type="match status" value="1"/>
</dbReference>
<keyword evidence="9" id="KW-1185">Reference proteome</keyword>
<dbReference type="Gene3D" id="3.40.50.720">
    <property type="entry name" value="NAD(P)-binding Rossmann-like Domain"/>
    <property type="match status" value="2"/>
</dbReference>
<dbReference type="SUPFAM" id="SSF51294">
    <property type="entry name" value="Hedgehog/intein (Hint) domain"/>
    <property type="match status" value="1"/>
</dbReference>
<dbReference type="UniPathway" id="UPA00796">
    <property type="reaction ID" value="UER00771"/>
</dbReference>
<dbReference type="Gene3D" id="3.10.28.10">
    <property type="entry name" value="Homing endonucleases"/>
    <property type="match status" value="1"/>
</dbReference>
<dbReference type="SMART" id="SM00305">
    <property type="entry name" value="HintC"/>
    <property type="match status" value="1"/>
</dbReference>
<keyword evidence="3" id="KW-0068">Autocatalytic cleavage</keyword>
<dbReference type="InterPro" id="IPR027434">
    <property type="entry name" value="Homing_endonucl"/>
</dbReference>
<dbReference type="PROSITE" id="PS50819">
    <property type="entry name" value="INTEIN_ENDONUCLEASE"/>
    <property type="match status" value="1"/>
</dbReference>
<dbReference type="CDD" id="cd00081">
    <property type="entry name" value="Hint"/>
    <property type="match status" value="1"/>
</dbReference>
<dbReference type="GO" id="GO:0016539">
    <property type="term" value="P:intein-mediated protein splicing"/>
    <property type="evidence" value="ECO:0007669"/>
    <property type="project" value="InterPro"/>
</dbReference>
<dbReference type="GO" id="GO:0004519">
    <property type="term" value="F:endonuclease activity"/>
    <property type="evidence" value="ECO:0007669"/>
    <property type="project" value="InterPro"/>
</dbReference>
<dbReference type="InterPro" id="IPR006141">
    <property type="entry name" value="Intein_N"/>
</dbReference>
<dbReference type="Proteomes" id="UP000619260">
    <property type="component" value="Unassembled WGS sequence"/>
</dbReference>
<dbReference type="InterPro" id="IPR004042">
    <property type="entry name" value="Intein_endonuc_central"/>
</dbReference>
<dbReference type="InterPro" id="IPR044516">
    <property type="entry name" value="UXS-like"/>
</dbReference>
<evidence type="ECO:0000256" key="6">
    <source>
        <dbReference type="ARBA" id="ARBA00023239"/>
    </source>
</evidence>
<dbReference type="InterPro" id="IPR030934">
    <property type="entry name" value="Intein_C"/>
</dbReference>
<dbReference type="PANTHER" id="PTHR43078">
    <property type="entry name" value="UDP-GLUCURONIC ACID DECARBOXYLASE-RELATED"/>
    <property type="match status" value="1"/>
</dbReference>